<organism evidence="3 4">
    <name type="scientific">Cinchona calisaya</name>
    <dbReference type="NCBI Taxonomy" id="153742"/>
    <lineage>
        <taxon>Eukaryota</taxon>
        <taxon>Viridiplantae</taxon>
        <taxon>Streptophyta</taxon>
        <taxon>Embryophyta</taxon>
        <taxon>Tracheophyta</taxon>
        <taxon>Spermatophyta</taxon>
        <taxon>Magnoliopsida</taxon>
        <taxon>eudicotyledons</taxon>
        <taxon>Gunneridae</taxon>
        <taxon>Pentapetalae</taxon>
        <taxon>asterids</taxon>
        <taxon>lamiids</taxon>
        <taxon>Gentianales</taxon>
        <taxon>Rubiaceae</taxon>
        <taxon>Cinchonoideae</taxon>
        <taxon>Cinchoneae</taxon>
        <taxon>Cinchona</taxon>
    </lineage>
</organism>
<proteinExistence type="predicted"/>
<evidence type="ECO:0000313" key="3">
    <source>
        <dbReference type="EMBL" id="KAL3528699.1"/>
    </source>
</evidence>
<evidence type="ECO:0000313" key="4">
    <source>
        <dbReference type="Proteomes" id="UP001630127"/>
    </source>
</evidence>
<comment type="caution">
    <text evidence="3">The sequence shown here is derived from an EMBL/GenBank/DDBJ whole genome shotgun (WGS) entry which is preliminary data.</text>
</comment>
<feature type="region of interest" description="Disordered" evidence="1">
    <location>
        <begin position="1"/>
        <end position="28"/>
    </location>
</feature>
<dbReference type="Gene3D" id="2.40.50.40">
    <property type="match status" value="1"/>
</dbReference>
<dbReference type="InterPro" id="IPR032001">
    <property type="entry name" value="SAWADEE_dom"/>
</dbReference>
<name>A0ABD3AAJ8_9GENT</name>
<dbReference type="PANTHER" id="PTHR33827">
    <property type="entry name" value="PROTEIN SAWADEE HOMEODOMAIN HOMOLOG 2"/>
    <property type="match status" value="1"/>
</dbReference>
<dbReference type="AlphaFoldDB" id="A0ABD3AAJ8"/>
<dbReference type="InterPro" id="IPR039276">
    <property type="entry name" value="SHH1/2"/>
</dbReference>
<protein>
    <recommendedName>
        <fullName evidence="2">SAWADEE domain-containing protein</fullName>
    </recommendedName>
</protein>
<gene>
    <name evidence="3" type="ORF">ACH5RR_008021</name>
</gene>
<dbReference type="PANTHER" id="PTHR33827:SF2">
    <property type="entry name" value="PROTEIN SAWADEE HOMEODOMAIN HOMOLOG 1"/>
    <property type="match status" value="1"/>
</dbReference>
<sequence>MPKSSSHSDMEDELNSVERENSLDPPEFTLSEIVEMRKLYNEMGENSLNEQLYQELGSKFSKSVHRCGKSSIRWEQVESWFQDLHNELEAKVSSFGQKVEKSVGPKKMATDKTAAKSHSFDKSEEINVPFPAKVQKNAVEISRKPKGVTVAELSELAFEAKSSTDFAWYDVASFVNYRVTSSGELEVRVRYGGYDKDQDEWLNVKRAIRERSIPLDDSECERVKVGDHVLCFRENEDHAVHCDAHIVDIQRRSHDTKCCSCIFVVRYDQDFVEDQVHLDRLCCRPAS</sequence>
<reference evidence="3 4" key="1">
    <citation type="submission" date="2024-11" db="EMBL/GenBank/DDBJ databases">
        <title>A near-complete genome assembly of Cinchona calisaya.</title>
        <authorList>
            <person name="Lian D.C."/>
            <person name="Zhao X.W."/>
            <person name="Wei L."/>
        </authorList>
    </citation>
    <scope>NUCLEOTIDE SEQUENCE [LARGE SCALE GENOMIC DNA]</scope>
    <source>
        <tissue evidence="3">Nenye</tissue>
    </source>
</reference>
<evidence type="ECO:0000256" key="1">
    <source>
        <dbReference type="SAM" id="MobiDB-lite"/>
    </source>
</evidence>
<feature type="domain" description="SAWADEE" evidence="2">
    <location>
        <begin position="155"/>
        <end position="282"/>
    </location>
</feature>
<keyword evidence="4" id="KW-1185">Reference proteome</keyword>
<dbReference type="EMBL" id="JBJUIK010000004">
    <property type="protein sequence ID" value="KAL3528699.1"/>
    <property type="molecule type" value="Genomic_DNA"/>
</dbReference>
<dbReference type="Pfam" id="PF16719">
    <property type="entry name" value="SAWADEE"/>
    <property type="match status" value="1"/>
</dbReference>
<accession>A0ABD3AAJ8</accession>
<dbReference type="Proteomes" id="UP001630127">
    <property type="component" value="Unassembled WGS sequence"/>
</dbReference>
<evidence type="ECO:0000259" key="2">
    <source>
        <dbReference type="Pfam" id="PF16719"/>
    </source>
</evidence>
<dbReference type="Gene3D" id="2.30.30.140">
    <property type="match status" value="1"/>
</dbReference>